<feature type="signal peptide" evidence="2">
    <location>
        <begin position="1"/>
        <end position="21"/>
    </location>
</feature>
<dbReference type="EMBL" id="NKXO01000045">
    <property type="protein sequence ID" value="PKQ66569.1"/>
    <property type="molecule type" value="Genomic_DNA"/>
</dbReference>
<comment type="caution">
    <text evidence="3">The sequence shown here is derived from an EMBL/GenBank/DDBJ whole genome shotgun (WGS) entry which is preliminary data.</text>
</comment>
<proteinExistence type="predicted"/>
<dbReference type="RefSeq" id="WP_101359591.1">
    <property type="nucleotide sequence ID" value="NZ_NKXO01000045.1"/>
</dbReference>
<accession>A0A2N3I8F6</accession>
<evidence type="ECO:0000313" key="3">
    <source>
        <dbReference type="EMBL" id="PKQ66569.1"/>
    </source>
</evidence>
<evidence type="ECO:0000313" key="4">
    <source>
        <dbReference type="Proteomes" id="UP000233387"/>
    </source>
</evidence>
<dbReference type="Proteomes" id="UP000233387">
    <property type="component" value="Unassembled WGS sequence"/>
</dbReference>
<keyword evidence="1" id="KW-0175">Coiled coil</keyword>
<gene>
    <name evidence="3" type="ORF">Rain11_2327</name>
</gene>
<evidence type="ECO:0000256" key="1">
    <source>
        <dbReference type="SAM" id="Coils"/>
    </source>
</evidence>
<evidence type="ECO:0000256" key="2">
    <source>
        <dbReference type="SAM" id="SignalP"/>
    </source>
</evidence>
<feature type="coiled-coil region" evidence="1">
    <location>
        <begin position="189"/>
        <end position="220"/>
    </location>
</feature>
<sequence>MCKKFFISYFLFLSSVSVLFAQLSGQDAFVNTMTLAGQGNIVRTWDNRYQGMKGHPYVKNTWENAQIVSIDGKVYQDVPLKYDVYSNLAVVKNSKGDSIVTEVVNIREFTFKSSKMTFVKEPLLDNSDNIKNYGKLYEQLFAGKKVALLKNHRKVLLQADYQGGYSANRRYDELIEEYDYYLKKNGATIEKIKLNEKNLLKALSDKEKELKEYLKKEKLNLKTEIGVIRLLQYYETL</sequence>
<dbReference type="AlphaFoldDB" id="A0A2N3I8F6"/>
<name>A0A2N3I8F6_9BACT</name>
<protein>
    <submittedName>
        <fullName evidence="3">Uncharacterized protein</fullName>
    </submittedName>
</protein>
<keyword evidence="2" id="KW-0732">Signal</keyword>
<reference evidence="3 4" key="1">
    <citation type="submission" date="2017-06" db="EMBL/GenBank/DDBJ databases">
        <title>Raineya orbicola gen. nov., sp. nov. a slightly thermophilic bacterium of the phylum Bacteroidetes and the description of Raineyaceae fam. nov.</title>
        <authorList>
            <person name="Albuquerque L."/>
            <person name="Polonia A.R.M."/>
            <person name="Barroso C."/>
            <person name="Froufe H.J.C."/>
            <person name="Lage O."/>
            <person name="Lobo-Da-Cunha A."/>
            <person name="Egas C."/>
            <person name="Da Costa M.S."/>
        </authorList>
    </citation>
    <scope>NUCLEOTIDE SEQUENCE [LARGE SCALE GENOMIC DNA]</scope>
    <source>
        <strain evidence="3 4">SPSPC-11</strain>
    </source>
</reference>
<dbReference type="OrthoDB" id="934917at2"/>
<feature type="chain" id="PRO_5014897751" evidence="2">
    <location>
        <begin position="22"/>
        <end position="237"/>
    </location>
</feature>
<keyword evidence="4" id="KW-1185">Reference proteome</keyword>
<organism evidence="3 4">
    <name type="scientific">Raineya orbicola</name>
    <dbReference type="NCBI Taxonomy" id="2016530"/>
    <lineage>
        <taxon>Bacteria</taxon>
        <taxon>Pseudomonadati</taxon>
        <taxon>Bacteroidota</taxon>
        <taxon>Cytophagia</taxon>
        <taxon>Cytophagales</taxon>
        <taxon>Raineyaceae</taxon>
        <taxon>Raineya</taxon>
    </lineage>
</organism>